<dbReference type="AlphaFoldDB" id="A0A3D8L0Z5"/>
<protein>
    <submittedName>
        <fullName evidence="2">Glycosyltransferase</fullName>
    </submittedName>
</protein>
<evidence type="ECO:0000259" key="1">
    <source>
        <dbReference type="Pfam" id="PF00534"/>
    </source>
</evidence>
<gene>
    <name evidence="2" type="ORF">DXT99_25340</name>
</gene>
<dbReference type="EMBL" id="QRGR01000046">
    <property type="protein sequence ID" value="RDV11094.1"/>
    <property type="molecule type" value="Genomic_DNA"/>
</dbReference>
<name>A0A3D8L0Z5_9BACT</name>
<feature type="domain" description="Glycosyl transferase family 1" evidence="1">
    <location>
        <begin position="213"/>
        <end position="399"/>
    </location>
</feature>
<dbReference type="Pfam" id="PF00534">
    <property type="entry name" value="Glycos_transf_1"/>
    <property type="match status" value="1"/>
</dbReference>
<dbReference type="Gene3D" id="3.40.50.2000">
    <property type="entry name" value="Glycogen Phosphorylase B"/>
    <property type="match status" value="1"/>
</dbReference>
<evidence type="ECO:0000313" key="3">
    <source>
        <dbReference type="Proteomes" id="UP000256708"/>
    </source>
</evidence>
<proteinExistence type="predicted"/>
<keyword evidence="3" id="KW-1185">Reference proteome</keyword>
<dbReference type="InterPro" id="IPR001296">
    <property type="entry name" value="Glyco_trans_1"/>
</dbReference>
<dbReference type="PANTHER" id="PTHR45947">
    <property type="entry name" value="SULFOQUINOVOSYL TRANSFERASE SQD2"/>
    <property type="match status" value="1"/>
</dbReference>
<reference evidence="3" key="1">
    <citation type="submission" date="2018-08" db="EMBL/GenBank/DDBJ databases">
        <authorList>
            <person name="Liu Z.-W."/>
            <person name="Du Z.-J."/>
        </authorList>
    </citation>
    <scope>NUCLEOTIDE SEQUENCE [LARGE SCALE GENOMIC DNA]</scope>
    <source>
        <strain evidence="3">H4X</strain>
    </source>
</reference>
<evidence type="ECO:0000313" key="2">
    <source>
        <dbReference type="EMBL" id="RDV11094.1"/>
    </source>
</evidence>
<accession>A0A3D8L0Z5</accession>
<dbReference type="Proteomes" id="UP000256708">
    <property type="component" value="Unassembled WGS sequence"/>
</dbReference>
<dbReference type="GO" id="GO:0016757">
    <property type="term" value="F:glycosyltransferase activity"/>
    <property type="evidence" value="ECO:0007669"/>
    <property type="project" value="InterPro"/>
</dbReference>
<comment type="caution">
    <text evidence="2">The sequence shown here is derived from an EMBL/GenBank/DDBJ whole genome shotgun (WGS) entry which is preliminary data.</text>
</comment>
<organism evidence="2 3">
    <name type="scientific">Pontibacter diazotrophicus</name>
    <dbReference type="NCBI Taxonomy" id="1400979"/>
    <lineage>
        <taxon>Bacteria</taxon>
        <taxon>Pseudomonadati</taxon>
        <taxon>Bacteroidota</taxon>
        <taxon>Cytophagia</taxon>
        <taxon>Cytophagales</taxon>
        <taxon>Hymenobacteraceae</taxon>
        <taxon>Pontibacter</taxon>
    </lineage>
</organism>
<dbReference type="InterPro" id="IPR050194">
    <property type="entry name" value="Glycosyltransferase_grp1"/>
</dbReference>
<dbReference type="SUPFAM" id="SSF53756">
    <property type="entry name" value="UDP-Glycosyltransferase/glycogen phosphorylase"/>
    <property type="match status" value="1"/>
</dbReference>
<dbReference type="RefSeq" id="WP_115568393.1">
    <property type="nucleotide sequence ID" value="NZ_QRGR01000046.1"/>
</dbReference>
<dbReference type="PANTHER" id="PTHR45947:SF3">
    <property type="entry name" value="SULFOQUINOVOSYL TRANSFERASE SQD2"/>
    <property type="match status" value="1"/>
</dbReference>
<dbReference type="OrthoDB" id="9790710at2"/>
<sequence>MNLLHIVNEMDPKSGGVCQAVRSIISGLEDLNTYNEVVSLDMFDATFLKDEPFPIHALGRGKGAWSYSKKLLPWFLENLPRFDVAILHGLWLYNDFALHKALKFHKANALPPVKLPMVYAMPHGMLDPYFQKSNGRKLKALRNWVYWKLIEGNIVNGADGLLFTCEEEKRLAQIPFKPYRPKRKIVVGLGVEEPPTFTEAMRGAFLEQCPELQQQPFVLFLSRIHEKKGVDLLIKAYAEVACKMVTAKTESVFVAGIMGGEVDKTERISLQFPKLVIAGPGLDSPYGERMQQMVAESNELKNVVIFPGMLTGDAKWGAFYGCEAFILPSHQENFGIAVVEALACAKPVLISNQVNIWREIEAVGGGLVADDSQEGTIALLEQWQLLSKKQKLEMQHNARGAYEKFFAIRPNVTRLLDAISF</sequence>
<keyword evidence="2" id="KW-0808">Transferase</keyword>